<feature type="domain" description="Aminoglycoside phosphotransferase" evidence="1">
    <location>
        <begin position="40"/>
        <end position="211"/>
    </location>
</feature>
<evidence type="ECO:0000313" key="3">
    <source>
        <dbReference type="EMBL" id="SPE21160.1"/>
    </source>
</evidence>
<evidence type="ECO:0000313" key="4">
    <source>
        <dbReference type="EMBL" id="WGI19806.1"/>
    </source>
</evidence>
<dbReference type="SUPFAM" id="SSF56112">
    <property type="entry name" value="Protein kinase-like (PK-like)"/>
    <property type="match status" value="1"/>
</dbReference>
<dbReference type="Proteomes" id="UP001179858">
    <property type="component" value="Chromosome"/>
</dbReference>
<name>A0A094Y0Q6_LATSK</name>
<dbReference type="Proteomes" id="UP000239650">
    <property type="component" value="Unassembled WGS sequence"/>
</dbReference>
<evidence type="ECO:0000313" key="5">
    <source>
        <dbReference type="Proteomes" id="UP000234349"/>
    </source>
</evidence>
<dbReference type="OMA" id="DINHNNW"/>
<dbReference type="EMBL" id="MKGH01000013">
    <property type="protein sequence ID" value="PKX78855.1"/>
    <property type="molecule type" value="Genomic_DNA"/>
</dbReference>
<dbReference type="Gene3D" id="3.90.1200.10">
    <property type="match status" value="1"/>
</dbReference>
<dbReference type="InterPro" id="IPR002575">
    <property type="entry name" value="Aminoglycoside_PTrfase"/>
</dbReference>
<organism evidence="3 6">
    <name type="scientific">Latilactobacillus sakei</name>
    <name type="common">Lactobacillus sakei</name>
    <dbReference type="NCBI Taxonomy" id="1599"/>
    <lineage>
        <taxon>Bacteria</taxon>
        <taxon>Bacillati</taxon>
        <taxon>Bacillota</taxon>
        <taxon>Bacilli</taxon>
        <taxon>Lactobacillales</taxon>
        <taxon>Lactobacillaceae</taxon>
        <taxon>Latilactobacillus</taxon>
    </lineage>
</organism>
<dbReference type="InterPro" id="IPR052077">
    <property type="entry name" value="CcrZ_PhaseVar_Mediator"/>
</dbReference>
<dbReference type="EMBL" id="CP122959">
    <property type="protein sequence ID" value="WGI19806.1"/>
    <property type="molecule type" value="Genomic_DNA"/>
</dbReference>
<evidence type="ECO:0000259" key="1">
    <source>
        <dbReference type="Pfam" id="PF01636"/>
    </source>
</evidence>
<accession>A0A094Y0Q6</accession>
<evidence type="ECO:0000313" key="2">
    <source>
        <dbReference type="EMBL" id="PKX78855.1"/>
    </source>
</evidence>
<dbReference type="AlphaFoldDB" id="A0A094Y0Q6"/>
<dbReference type="PANTHER" id="PTHR40086">
    <property type="entry name" value="PHOSPHOTRANSFERASE YTMP-RELATED"/>
    <property type="match status" value="1"/>
</dbReference>
<dbReference type="GeneID" id="57133487"/>
<dbReference type="PANTHER" id="PTHR40086:SF1">
    <property type="entry name" value="CELL CYCLE REGULATOR CCRZ"/>
    <property type="match status" value="1"/>
</dbReference>
<dbReference type="RefSeq" id="WP_011374340.1">
    <property type="nucleotide sequence ID" value="NZ_BJLN01000006.1"/>
</dbReference>
<gene>
    <name evidence="2" type="ORF">CUR37_03800</name>
    <name evidence="3" type="ORF">LAS9267_01151</name>
    <name evidence="4" type="ORF">QBD03_03605</name>
</gene>
<reference evidence="3 6" key="2">
    <citation type="submission" date="2018-02" db="EMBL/GenBank/DDBJ databases">
        <authorList>
            <person name="Rodrigo-Torres L."/>
            <person name="Arahal R. D."/>
            <person name="Lucena T."/>
        </authorList>
    </citation>
    <scope>NUCLEOTIDE SEQUENCE [LARGE SCALE GENOMIC DNA]</scope>
    <source>
        <strain evidence="3 6">CECT 9267</strain>
    </source>
</reference>
<dbReference type="InterPro" id="IPR011009">
    <property type="entry name" value="Kinase-like_dom_sf"/>
</dbReference>
<protein>
    <submittedName>
        <fullName evidence="2 3">Phosphotransferase</fullName>
    </submittedName>
    <submittedName>
        <fullName evidence="4">Phosphotransferase family protein</fullName>
    </submittedName>
</protein>
<dbReference type="EMBL" id="OKRC01000005">
    <property type="protein sequence ID" value="SPE21160.1"/>
    <property type="molecule type" value="Genomic_DNA"/>
</dbReference>
<dbReference type="Proteomes" id="UP000234349">
    <property type="component" value="Unassembled WGS sequence"/>
</dbReference>
<reference evidence="4" key="3">
    <citation type="submission" date="2023-04" db="EMBL/GenBank/DDBJ databases">
        <title>Novel strain of Lactilactobacillus sakei and use thereof.</title>
        <authorList>
            <person name="Kim S.Y."/>
        </authorList>
    </citation>
    <scope>NUCLEOTIDE SEQUENCE</scope>
    <source>
        <strain evidence="4">HUP1</strain>
    </source>
</reference>
<proteinExistence type="predicted"/>
<dbReference type="Pfam" id="PF01636">
    <property type="entry name" value="APH"/>
    <property type="match status" value="1"/>
</dbReference>
<sequence>MNFDLDTGWQVRSAGGDTGAAYLGVRASEKIFLKRNTSPFLAALSAEGITPRLIWTKRISSGDVLTAQEWLNGRTLKRDEMNSPQVAKLLARVHQSHLLKRMLQKVGGQVWQAPEMLQTYFYDLPQDLRQHPFLAQTSQYLKDTMSALQTPSLEVCHGDLSHKNWLLSDINRLYLVDWDSAMLADPAVDFGMILFQYVPRQEWQEWLENYGLEVTPELLMRVNWYGSLNLLQSIKHHYQRGRFTEMNHDILRLEEVLSEIIKKN</sequence>
<evidence type="ECO:0000313" key="6">
    <source>
        <dbReference type="Proteomes" id="UP000239650"/>
    </source>
</evidence>
<reference evidence="2 5" key="1">
    <citation type="submission" date="2016-09" db="EMBL/GenBank/DDBJ databases">
        <authorList>
            <person name="Inglin R.C."/>
        </authorList>
    </citation>
    <scope>NUCLEOTIDE SEQUENCE [LARGE SCALE GENOMIC DNA]</scope>
    <source>
        <strain evidence="2 5">RI-517</strain>
    </source>
</reference>